<organism evidence="3 4">
    <name type="scientific">Armillaria tabescens</name>
    <name type="common">Ringless honey mushroom</name>
    <name type="synonym">Agaricus tabescens</name>
    <dbReference type="NCBI Taxonomy" id="1929756"/>
    <lineage>
        <taxon>Eukaryota</taxon>
        <taxon>Fungi</taxon>
        <taxon>Dikarya</taxon>
        <taxon>Basidiomycota</taxon>
        <taxon>Agaricomycotina</taxon>
        <taxon>Agaricomycetes</taxon>
        <taxon>Agaricomycetidae</taxon>
        <taxon>Agaricales</taxon>
        <taxon>Marasmiineae</taxon>
        <taxon>Physalacriaceae</taxon>
        <taxon>Desarmillaria</taxon>
    </lineage>
</organism>
<evidence type="ECO:0000313" key="4">
    <source>
        <dbReference type="Proteomes" id="UP001175211"/>
    </source>
</evidence>
<dbReference type="EMBL" id="JAUEPS010000006">
    <property type="protein sequence ID" value="KAK0464435.1"/>
    <property type="molecule type" value="Genomic_DNA"/>
</dbReference>
<dbReference type="GeneID" id="85349045"/>
<feature type="compositionally biased region" description="Basic residues" evidence="1">
    <location>
        <begin position="123"/>
        <end position="132"/>
    </location>
</feature>
<feature type="compositionally biased region" description="Polar residues" evidence="1">
    <location>
        <begin position="94"/>
        <end position="122"/>
    </location>
</feature>
<comment type="caution">
    <text evidence="3">The sequence shown here is derived from an EMBL/GenBank/DDBJ whole genome shotgun (WGS) entry which is preliminary data.</text>
</comment>
<evidence type="ECO:0000256" key="1">
    <source>
        <dbReference type="SAM" id="MobiDB-lite"/>
    </source>
</evidence>
<feature type="compositionally biased region" description="Low complexity" evidence="1">
    <location>
        <begin position="49"/>
        <end position="58"/>
    </location>
</feature>
<dbReference type="Proteomes" id="UP001175211">
    <property type="component" value="Unassembled WGS sequence"/>
</dbReference>
<keyword evidence="2" id="KW-0732">Signal</keyword>
<feature type="region of interest" description="Disordered" evidence="1">
    <location>
        <begin position="86"/>
        <end position="132"/>
    </location>
</feature>
<accession>A0AA39NF22</accession>
<name>A0AA39NF22_ARMTA</name>
<feature type="region of interest" description="Disordered" evidence="1">
    <location>
        <begin position="38"/>
        <end position="65"/>
    </location>
</feature>
<feature type="signal peptide" evidence="2">
    <location>
        <begin position="1"/>
        <end position="19"/>
    </location>
</feature>
<feature type="chain" id="PRO_5041464189" evidence="2">
    <location>
        <begin position="20"/>
        <end position="132"/>
    </location>
</feature>
<gene>
    <name evidence="3" type="ORF">EV420DRAFT_1042987</name>
</gene>
<evidence type="ECO:0000313" key="3">
    <source>
        <dbReference type="EMBL" id="KAK0464435.1"/>
    </source>
</evidence>
<dbReference type="RefSeq" id="XP_060335556.1">
    <property type="nucleotide sequence ID" value="XM_060465497.1"/>
</dbReference>
<proteinExistence type="predicted"/>
<protein>
    <submittedName>
        <fullName evidence="3">Uncharacterized protein</fullName>
    </submittedName>
</protein>
<keyword evidence="4" id="KW-1185">Reference proteome</keyword>
<reference evidence="3" key="1">
    <citation type="submission" date="2023-06" db="EMBL/GenBank/DDBJ databases">
        <authorList>
            <consortium name="Lawrence Berkeley National Laboratory"/>
            <person name="Ahrendt S."/>
            <person name="Sahu N."/>
            <person name="Indic B."/>
            <person name="Wong-Bajracharya J."/>
            <person name="Merenyi Z."/>
            <person name="Ke H.-M."/>
            <person name="Monk M."/>
            <person name="Kocsube S."/>
            <person name="Drula E."/>
            <person name="Lipzen A."/>
            <person name="Balint B."/>
            <person name="Henrissat B."/>
            <person name="Andreopoulos B."/>
            <person name="Martin F.M."/>
            <person name="Harder C.B."/>
            <person name="Rigling D."/>
            <person name="Ford K.L."/>
            <person name="Foster G.D."/>
            <person name="Pangilinan J."/>
            <person name="Papanicolaou A."/>
            <person name="Barry K."/>
            <person name="LaButti K."/>
            <person name="Viragh M."/>
            <person name="Koriabine M."/>
            <person name="Yan M."/>
            <person name="Riley R."/>
            <person name="Champramary S."/>
            <person name="Plett K.L."/>
            <person name="Tsai I.J."/>
            <person name="Slot J."/>
            <person name="Sipos G."/>
            <person name="Plett J."/>
            <person name="Nagy L.G."/>
            <person name="Grigoriev I.V."/>
        </authorList>
    </citation>
    <scope>NUCLEOTIDE SEQUENCE</scope>
    <source>
        <strain evidence="3">CCBAS 213</strain>
    </source>
</reference>
<evidence type="ECO:0000256" key="2">
    <source>
        <dbReference type="SAM" id="SignalP"/>
    </source>
</evidence>
<dbReference type="AlphaFoldDB" id="A0AA39NF22"/>
<sequence length="132" mass="13905">MRVHRISFAVIALYTLTASSAPATTSWDESEELDVRGLFSSSKGKDTGKSSTSGSSSSNGQCQKTTTRGIDFDVDIIKRLFGSSKPTICGVTAAPTQQSCKSFSADETSNGEQTSTSGGHTSNQRRVKSARG</sequence>